<evidence type="ECO:0000313" key="12">
    <source>
        <dbReference type="EMBL" id="KRJ98816.1"/>
    </source>
</evidence>
<evidence type="ECO:0000256" key="4">
    <source>
        <dbReference type="ARBA" id="ARBA00022723"/>
    </source>
</evidence>
<dbReference type="OrthoDB" id="1112565at2759"/>
<sequence>MREQRTITNKEENFTKRKRSETLAKPSKKYLQAFKVLENSKSDANRKAKMTENIVCHKCQEAITKRMITALGKTWHPEHFLCRHCDEQIVDATFNIQSGEPVCNKCFVERYTYTCAGCKKPILERTICAMGESWHEACFCCGGACKKPLANQSFYERDGKAYCKQDYEDLFAARCAKCEKPITDSAVIAMNVKWHRDCFRCNKCENPITSQTFTIDGDKPVCPACNC</sequence>
<dbReference type="GO" id="GO:0030018">
    <property type="term" value="C:Z disc"/>
    <property type="evidence" value="ECO:0007669"/>
    <property type="project" value="TreeGrafter"/>
</dbReference>
<evidence type="ECO:0000256" key="10">
    <source>
        <dbReference type="SAM" id="MobiDB-lite"/>
    </source>
</evidence>
<evidence type="ECO:0000256" key="5">
    <source>
        <dbReference type="ARBA" id="ARBA00022737"/>
    </source>
</evidence>
<dbReference type="GO" id="GO:0070161">
    <property type="term" value="C:anchoring junction"/>
    <property type="evidence" value="ECO:0007669"/>
    <property type="project" value="UniProtKB-SubCell"/>
</dbReference>
<keyword evidence="8 9" id="KW-0440">LIM domain</keyword>
<dbReference type="GO" id="GO:0003712">
    <property type="term" value="F:transcription coregulator activity"/>
    <property type="evidence" value="ECO:0007669"/>
    <property type="project" value="TreeGrafter"/>
</dbReference>
<dbReference type="Pfam" id="PF00412">
    <property type="entry name" value="LIM"/>
    <property type="match status" value="3"/>
</dbReference>
<feature type="compositionally biased region" description="Basic and acidic residues" evidence="10">
    <location>
        <begin position="1"/>
        <end position="15"/>
    </location>
</feature>
<dbReference type="PANTHER" id="PTHR24205">
    <property type="entry name" value="FOUR AND A HALF LIM DOMAINS PROTEIN"/>
    <property type="match status" value="1"/>
</dbReference>
<name>A0A0R1DUE8_DROYA</name>
<proteinExistence type="predicted"/>
<dbReference type="PROSITE" id="PS00478">
    <property type="entry name" value="LIM_DOMAIN_1"/>
    <property type="match status" value="2"/>
</dbReference>
<evidence type="ECO:0000256" key="7">
    <source>
        <dbReference type="ARBA" id="ARBA00022949"/>
    </source>
</evidence>
<dbReference type="InterPro" id="IPR001781">
    <property type="entry name" value="Znf_LIM"/>
</dbReference>
<organism evidence="12 13">
    <name type="scientific">Drosophila yakuba</name>
    <name type="common">Fruit fly</name>
    <dbReference type="NCBI Taxonomy" id="7245"/>
    <lineage>
        <taxon>Eukaryota</taxon>
        <taxon>Metazoa</taxon>
        <taxon>Ecdysozoa</taxon>
        <taxon>Arthropoda</taxon>
        <taxon>Hexapoda</taxon>
        <taxon>Insecta</taxon>
        <taxon>Pterygota</taxon>
        <taxon>Neoptera</taxon>
        <taxon>Endopterygota</taxon>
        <taxon>Diptera</taxon>
        <taxon>Brachycera</taxon>
        <taxon>Muscomorpha</taxon>
        <taxon>Ephydroidea</taxon>
        <taxon>Drosophilidae</taxon>
        <taxon>Drosophila</taxon>
        <taxon>Sophophora</taxon>
    </lineage>
</organism>
<evidence type="ECO:0000256" key="9">
    <source>
        <dbReference type="PROSITE-ProRule" id="PRU00125"/>
    </source>
</evidence>
<keyword evidence="7" id="KW-0965">Cell junction</keyword>
<dbReference type="Gene3D" id="2.10.110.10">
    <property type="entry name" value="Cysteine Rich Protein"/>
    <property type="match status" value="3"/>
</dbReference>
<dbReference type="EMBL" id="CM000158">
    <property type="protein sequence ID" value="KRJ98816.1"/>
    <property type="molecule type" value="Genomic_DNA"/>
</dbReference>
<dbReference type="AlphaFoldDB" id="A0A0R1DUE8"/>
<keyword evidence="3" id="KW-0963">Cytoplasm</keyword>
<accession>A0A0R1DUE8</accession>
<evidence type="ECO:0000259" key="11">
    <source>
        <dbReference type="PROSITE" id="PS50023"/>
    </source>
</evidence>
<keyword evidence="5" id="KW-0677">Repeat</keyword>
<dbReference type="SUPFAM" id="SSF57716">
    <property type="entry name" value="Glucocorticoid receptor-like (DNA-binding domain)"/>
    <property type="match status" value="3"/>
</dbReference>
<dbReference type="KEGG" id="dya:Dyak_GE12993"/>
<dbReference type="PANTHER" id="PTHR24205:SF16">
    <property type="entry name" value="GH01042P-RELATED"/>
    <property type="match status" value="1"/>
</dbReference>
<dbReference type="SMR" id="A0A0R1DUE8"/>
<dbReference type="SMART" id="SM00132">
    <property type="entry name" value="LIM"/>
    <property type="match status" value="3"/>
</dbReference>
<keyword evidence="6 9" id="KW-0862">Zinc</keyword>
<evidence type="ECO:0000256" key="6">
    <source>
        <dbReference type="ARBA" id="ARBA00022833"/>
    </source>
</evidence>
<dbReference type="GO" id="GO:0005634">
    <property type="term" value="C:nucleus"/>
    <property type="evidence" value="ECO:0007669"/>
    <property type="project" value="TreeGrafter"/>
</dbReference>
<feature type="domain" description="LIM zinc-binding" evidence="11">
    <location>
        <begin position="54"/>
        <end position="112"/>
    </location>
</feature>
<reference evidence="12 13" key="1">
    <citation type="journal article" date="2007" name="Nature">
        <title>Evolution of genes and genomes on the Drosophila phylogeny.</title>
        <authorList>
            <consortium name="Drosophila 12 Genomes Consortium"/>
            <person name="Clark A.G."/>
            <person name="Eisen M.B."/>
            <person name="Smith D.R."/>
            <person name="Bergman C.M."/>
            <person name="Oliver B."/>
            <person name="Markow T.A."/>
            <person name="Kaufman T.C."/>
            <person name="Kellis M."/>
            <person name="Gelbart W."/>
            <person name="Iyer V.N."/>
            <person name="Pollard D.A."/>
            <person name="Sackton T.B."/>
            <person name="Larracuente A.M."/>
            <person name="Singh N.D."/>
            <person name="Abad J.P."/>
            <person name="Abt D.N."/>
            <person name="Adryan B."/>
            <person name="Aguade M."/>
            <person name="Akashi H."/>
            <person name="Anderson W.W."/>
            <person name="Aquadro C.F."/>
            <person name="Ardell D.H."/>
            <person name="Arguello R."/>
            <person name="Artieri C.G."/>
            <person name="Barbash D.A."/>
            <person name="Barker D."/>
            <person name="Barsanti P."/>
            <person name="Batterham P."/>
            <person name="Batzoglou S."/>
            <person name="Begun D."/>
            <person name="Bhutkar A."/>
            <person name="Blanco E."/>
            <person name="Bosak S.A."/>
            <person name="Bradley R.K."/>
            <person name="Brand A.D."/>
            <person name="Brent M.R."/>
            <person name="Brooks A.N."/>
            <person name="Brown R.H."/>
            <person name="Butlin R.K."/>
            <person name="Caggese C."/>
            <person name="Calvi B.R."/>
            <person name="Bernardo de Carvalho A."/>
            <person name="Caspi A."/>
            <person name="Castrezana S."/>
            <person name="Celniker S.E."/>
            <person name="Chang J.L."/>
            <person name="Chapple C."/>
            <person name="Chatterji S."/>
            <person name="Chinwalla A."/>
            <person name="Civetta A."/>
            <person name="Clifton S.W."/>
            <person name="Comeron J.M."/>
            <person name="Costello J.C."/>
            <person name="Coyne J.A."/>
            <person name="Daub J."/>
            <person name="David R.G."/>
            <person name="Delcher A.L."/>
            <person name="Delehaunty K."/>
            <person name="Do C.B."/>
            <person name="Ebling H."/>
            <person name="Edwards K."/>
            <person name="Eickbush T."/>
            <person name="Evans J.D."/>
            <person name="Filipski A."/>
            <person name="Findeiss S."/>
            <person name="Freyhult E."/>
            <person name="Fulton L."/>
            <person name="Fulton R."/>
            <person name="Garcia A.C."/>
            <person name="Gardiner A."/>
            <person name="Garfield D.A."/>
            <person name="Garvin B.E."/>
            <person name="Gibson G."/>
            <person name="Gilbert D."/>
            <person name="Gnerre S."/>
            <person name="Godfrey J."/>
            <person name="Good R."/>
            <person name="Gotea V."/>
            <person name="Gravely B."/>
            <person name="Greenberg A.J."/>
            <person name="Griffiths-Jones S."/>
            <person name="Gross S."/>
            <person name="Guigo R."/>
            <person name="Gustafson E.A."/>
            <person name="Haerty W."/>
            <person name="Hahn M.W."/>
            <person name="Halligan D.L."/>
            <person name="Halpern A.L."/>
            <person name="Halter G.M."/>
            <person name="Han M.V."/>
            <person name="Heger A."/>
            <person name="Hillier L."/>
            <person name="Hinrichs A.S."/>
            <person name="Holmes I."/>
            <person name="Hoskins R.A."/>
            <person name="Hubisz M.J."/>
            <person name="Hultmark D."/>
            <person name="Huntley M.A."/>
            <person name="Jaffe D.B."/>
            <person name="Jagadeeshan S."/>
            <person name="Jeck W.R."/>
            <person name="Johnson J."/>
            <person name="Jones C.D."/>
            <person name="Jordan W.C."/>
            <person name="Karpen G.H."/>
            <person name="Kataoka E."/>
            <person name="Keightley P.D."/>
            <person name="Kheradpour P."/>
            <person name="Kirkness E.F."/>
            <person name="Koerich L.B."/>
            <person name="Kristiansen K."/>
            <person name="Kudrna D."/>
            <person name="Kulathinal R.J."/>
            <person name="Kumar S."/>
            <person name="Kwok R."/>
            <person name="Lander E."/>
            <person name="Langley C.H."/>
            <person name="Lapoint R."/>
            <person name="Lazzaro B.P."/>
            <person name="Lee S.J."/>
            <person name="Levesque L."/>
            <person name="Li R."/>
            <person name="Lin C.F."/>
            <person name="Lin M.F."/>
            <person name="Lindblad-Toh K."/>
            <person name="Llopart A."/>
            <person name="Long M."/>
            <person name="Low L."/>
            <person name="Lozovsky E."/>
            <person name="Lu J."/>
            <person name="Luo M."/>
            <person name="Machado C.A."/>
            <person name="Makalowski W."/>
            <person name="Marzo M."/>
            <person name="Matsuda M."/>
            <person name="Matzkin L."/>
            <person name="McAllister B."/>
            <person name="McBride C.S."/>
            <person name="McKernan B."/>
            <person name="McKernan K."/>
            <person name="Mendez-Lago M."/>
            <person name="Minx P."/>
            <person name="Mollenhauer M.U."/>
            <person name="Montooth K."/>
            <person name="Mount S.M."/>
            <person name="Mu X."/>
            <person name="Myers E."/>
            <person name="Negre B."/>
            <person name="Newfeld S."/>
            <person name="Nielsen R."/>
            <person name="Noor M.A."/>
            <person name="O'Grady P."/>
            <person name="Pachter L."/>
            <person name="Papaceit M."/>
            <person name="Parisi M.J."/>
            <person name="Parisi M."/>
            <person name="Parts L."/>
            <person name="Pedersen J.S."/>
            <person name="Pesole G."/>
            <person name="Phillippy A.M."/>
            <person name="Ponting C.P."/>
            <person name="Pop M."/>
            <person name="Porcelli D."/>
            <person name="Powell J.R."/>
            <person name="Prohaska S."/>
            <person name="Pruitt K."/>
            <person name="Puig M."/>
            <person name="Quesneville H."/>
            <person name="Ram K.R."/>
            <person name="Rand D."/>
            <person name="Rasmussen M.D."/>
            <person name="Reed L.K."/>
            <person name="Reenan R."/>
            <person name="Reily A."/>
            <person name="Remington K.A."/>
            <person name="Rieger T.T."/>
            <person name="Ritchie M.G."/>
            <person name="Robin C."/>
            <person name="Rogers Y.H."/>
            <person name="Rohde C."/>
            <person name="Rozas J."/>
            <person name="Rubenfield M.J."/>
            <person name="Ruiz A."/>
            <person name="Russo S."/>
            <person name="Salzberg S.L."/>
            <person name="Sanchez-Gracia A."/>
            <person name="Saranga D.J."/>
            <person name="Sato H."/>
            <person name="Schaeffer S.W."/>
            <person name="Schatz M.C."/>
            <person name="Schlenke T."/>
            <person name="Schwartz R."/>
            <person name="Segarra C."/>
            <person name="Singh R.S."/>
            <person name="Sirot L."/>
            <person name="Sirota M."/>
            <person name="Sisneros N.B."/>
            <person name="Smith C.D."/>
            <person name="Smith T.F."/>
            <person name="Spieth J."/>
            <person name="Stage D.E."/>
            <person name="Stark A."/>
            <person name="Stephan W."/>
            <person name="Strausberg R.L."/>
            <person name="Strempel S."/>
            <person name="Sturgill D."/>
            <person name="Sutton G."/>
            <person name="Sutton G.G."/>
            <person name="Tao W."/>
            <person name="Teichmann S."/>
            <person name="Tobari Y.N."/>
            <person name="Tomimura Y."/>
            <person name="Tsolas J.M."/>
            <person name="Valente V.L."/>
            <person name="Venter E."/>
            <person name="Venter J.C."/>
            <person name="Vicario S."/>
            <person name="Vieira F.G."/>
            <person name="Vilella A.J."/>
            <person name="Villasante A."/>
            <person name="Walenz B."/>
            <person name="Wang J."/>
            <person name="Wasserman M."/>
            <person name="Watts T."/>
            <person name="Wilson D."/>
            <person name="Wilson R.K."/>
            <person name="Wing R.A."/>
            <person name="Wolfner M.F."/>
            <person name="Wong A."/>
            <person name="Wong G.K."/>
            <person name="Wu C.I."/>
            <person name="Wu G."/>
            <person name="Yamamoto D."/>
            <person name="Yang H.P."/>
            <person name="Yang S.P."/>
            <person name="Yorke J.A."/>
            <person name="Yoshida K."/>
            <person name="Zdobnov E."/>
            <person name="Zhang P."/>
            <person name="Zhang Y."/>
            <person name="Zimin A.V."/>
            <person name="Baldwin J."/>
            <person name="Abdouelleil A."/>
            <person name="Abdulkadir J."/>
            <person name="Abebe A."/>
            <person name="Abera B."/>
            <person name="Abreu J."/>
            <person name="Acer S.C."/>
            <person name="Aftuck L."/>
            <person name="Alexander A."/>
            <person name="An P."/>
            <person name="Anderson E."/>
            <person name="Anderson S."/>
            <person name="Arachi H."/>
            <person name="Azer M."/>
            <person name="Bachantsang P."/>
            <person name="Barry A."/>
            <person name="Bayul T."/>
            <person name="Berlin A."/>
            <person name="Bessette D."/>
            <person name="Bloom T."/>
            <person name="Blye J."/>
            <person name="Boguslavskiy L."/>
            <person name="Bonnet C."/>
            <person name="Boukhgalter B."/>
            <person name="Bourzgui I."/>
            <person name="Brown A."/>
            <person name="Cahill P."/>
            <person name="Channer S."/>
            <person name="Cheshatsang Y."/>
            <person name="Chuda L."/>
            <person name="Citroen M."/>
            <person name="Collymore A."/>
            <person name="Cooke P."/>
            <person name="Costello M."/>
            <person name="D'Aco K."/>
            <person name="Daza R."/>
            <person name="De Haan G."/>
            <person name="DeGray S."/>
            <person name="DeMaso C."/>
            <person name="Dhargay N."/>
            <person name="Dooley K."/>
            <person name="Dooley E."/>
            <person name="Doricent M."/>
            <person name="Dorje P."/>
            <person name="Dorjee K."/>
            <person name="Dupes A."/>
            <person name="Elong R."/>
            <person name="Falk J."/>
            <person name="Farina A."/>
            <person name="Faro S."/>
            <person name="Ferguson D."/>
            <person name="Fisher S."/>
            <person name="Foley C.D."/>
            <person name="Franke A."/>
            <person name="Friedrich D."/>
            <person name="Gadbois L."/>
            <person name="Gearin G."/>
            <person name="Gearin C.R."/>
            <person name="Giannoukos G."/>
            <person name="Goode T."/>
            <person name="Graham J."/>
            <person name="Grandbois E."/>
            <person name="Grewal S."/>
            <person name="Gyaltsen K."/>
            <person name="Hafez N."/>
            <person name="Hagos B."/>
            <person name="Hall J."/>
            <person name="Henson C."/>
            <person name="Hollinger A."/>
            <person name="Honan T."/>
            <person name="Huard M.D."/>
            <person name="Hughes L."/>
            <person name="Hurhula B."/>
            <person name="Husby M.E."/>
            <person name="Kamat A."/>
            <person name="Kanga B."/>
            <person name="Kashin S."/>
            <person name="Khazanovich D."/>
            <person name="Kisner P."/>
            <person name="Lance K."/>
            <person name="Lara M."/>
            <person name="Lee W."/>
            <person name="Lennon N."/>
            <person name="Letendre F."/>
            <person name="LeVine R."/>
            <person name="Lipovsky A."/>
            <person name="Liu X."/>
            <person name="Liu J."/>
            <person name="Liu S."/>
            <person name="Lokyitsang T."/>
            <person name="Lokyitsang Y."/>
            <person name="Lubonja R."/>
            <person name="Lui A."/>
            <person name="MacDonald P."/>
            <person name="Magnisalis V."/>
            <person name="Maru K."/>
            <person name="Matthews C."/>
            <person name="McCusker W."/>
            <person name="McDonough S."/>
            <person name="Mehta T."/>
            <person name="Meldrim J."/>
            <person name="Meneus L."/>
            <person name="Mihai O."/>
            <person name="Mihalev A."/>
            <person name="Mihova T."/>
            <person name="Mittelman R."/>
            <person name="Mlenga V."/>
            <person name="Montmayeur A."/>
            <person name="Mulrain L."/>
            <person name="Navidi A."/>
            <person name="Naylor J."/>
            <person name="Negash T."/>
            <person name="Nguyen T."/>
            <person name="Nguyen N."/>
            <person name="Nicol R."/>
            <person name="Norbu C."/>
            <person name="Norbu N."/>
            <person name="Novod N."/>
            <person name="O'Neill B."/>
            <person name="Osman S."/>
            <person name="Markiewicz E."/>
            <person name="Oyono O.L."/>
            <person name="Patti C."/>
            <person name="Phunkhang P."/>
            <person name="Pierre F."/>
            <person name="Priest M."/>
            <person name="Raghuraman S."/>
            <person name="Rege F."/>
            <person name="Reyes R."/>
            <person name="Rise C."/>
            <person name="Rogov P."/>
            <person name="Ross K."/>
            <person name="Ryan E."/>
            <person name="Settipalli S."/>
            <person name="Shea T."/>
            <person name="Sherpa N."/>
            <person name="Shi L."/>
            <person name="Shih D."/>
            <person name="Sparrow T."/>
            <person name="Spaulding J."/>
            <person name="Stalker J."/>
            <person name="Stange-Thomann N."/>
            <person name="Stavropoulos S."/>
            <person name="Stone C."/>
            <person name="Strader C."/>
            <person name="Tesfaye S."/>
            <person name="Thomson T."/>
            <person name="Thoulutsang Y."/>
            <person name="Thoulutsang D."/>
            <person name="Topham K."/>
            <person name="Topping I."/>
            <person name="Tsamla T."/>
            <person name="Vassiliev H."/>
            <person name="Vo A."/>
            <person name="Wangchuk T."/>
            <person name="Wangdi T."/>
            <person name="Weiand M."/>
            <person name="Wilkinson J."/>
            <person name="Wilson A."/>
            <person name="Yadav S."/>
            <person name="Young G."/>
            <person name="Yu Q."/>
            <person name="Zembek L."/>
            <person name="Zhong D."/>
            <person name="Zimmer A."/>
            <person name="Zwirko Z."/>
            <person name="Jaffe D.B."/>
            <person name="Alvarez P."/>
            <person name="Brockman W."/>
            <person name="Butler J."/>
            <person name="Chin C."/>
            <person name="Gnerre S."/>
            <person name="Grabherr M."/>
            <person name="Kleber M."/>
            <person name="Mauceli E."/>
            <person name="MacCallum I."/>
        </authorList>
    </citation>
    <scope>NUCLEOTIDE SEQUENCE [LARGE SCALE GENOMIC DNA]</scope>
    <source>
        <strain evidence="13">Tai18E2 / Tucson 14021-0261.01</strain>
    </source>
</reference>
<dbReference type="FunFam" id="2.10.110.10:FF:000008">
    <property type="entry name" value="Paxillin isoform 1"/>
    <property type="match status" value="2"/>
</dbReference>
<comment type="subcellular location">
    <subcellularLocation>
        <location evidence="1">Cell junction</location>
    </subcellularLocation>
    <subcellularLocation>
        <location evidence="2">Cytoplasm</location>
    </subcellularLocation>
</comment>
<dbReference type="CDD" id="cd08368">
    <property type="entry name" value="LIM"/>
    <property type="match status" value="1"/>
</dbReference>
<dbReference type="FunFam" id="2.10.110.10:FF:000005">
    <property type="entry name" value="Testin isoform 1"/>
    <property type="match status" value="1"/>
</dbReference>
<keyword evidence="4 9" id="KW-0479">Metal-binding</keyword>
<reference evidence="12 13" key="2">
    <citation type="journal article" date="2007" name="PLoS Biol.">
        <title>Principles of genome evolution in the Drosophila melanogaster species group.</title>
        <authorList>
            <person name="Ranz J.M."/>
            <person name="Maurin D."/>
            <person name="Chan Y.S."/>
            <person name="von Grotthuss M."/>
            <person name="Hillier L.W."/>
            <person name="Roote J."/>
            <person name="Ashburner M."/>
            <person name="Bergman C.M."/>
        </authorList>
    </citation>
    <scope>NUCLEOTIDE SEQUENCE [LARGE SCALE GENOMIC DNA]</scope>
    <source>
        <strain evidence="13">Tai18E2 / Tucson 14021-0261.01</strain>
    </source>
</reference>
<dbReference type="GO" id="GO:0046872">
    <property type="term" value="F:metal ion binding"/>
    <property type="evidence" value="ECO:0007669"/>
    <property type="project" value="UniProtKB-KW"/>
</dbReference>
<dbReference type="Proteomes" id="UP000002282">
    <property type="component" value="Chromosome 2R"/>
</dbReference>
<evidence type="ECO:0000256" key="3">
    <source>
        <dbReference type="ARBA" id="ARBA00022490"/>
    </source>
</evidence>
<evidence type="ECO:0000256" key="2">
    <source>
        <dbReference type="ARBA" id="ARBA00004496"/>
    </source>
</evidence>
<protein>
    <submittedName>
        <fullName evidence="12">Uncharacterized protein, isoform C</fullName>
    </submittedName>
</protein>
<evidence type="ECO:0000256" key="1">
    <source>
        <dbReference type="ARBA" id="ARBA00004282"/>
    </source>
</evidence>
<feature type="region of interest" description="Disordered" evidence="10">
    <location>
        <begin position="1"/>
        <end position="23"/>
    </location>
</feature>
<evidence type="ECO:0000256" key="8">
    <source>
        <dbReference type="ARBA" id="ARBA00023038"/>
    </source>
</evidence>
<feature type="domain" description="LIM zinc-binding" evidence="11">
    <location>
        <begin position="174"/>
        <end position="227"/>
    </location>
</feature>
<gene>
    <name evidence="12" type="primary">Dyak\GE12993</name>
    <name evidence="12" type="synonym">Dyak\CG31624</name>
    <name evidence="12" type="synonym">dyak_GLEANR_13244</name>
    <name evidence="12" type="synonym">GE12993</name>
    <name evidence="12" type="ORF">Dyak_GE12993</name>
</gene>
<dbReference type="PROSITE" id="PS50023">
    <property type="entry name" value="LIM_DOMAIN_2"/>
    <property type="match status" value="3"/>
</dbReference>
<keyword evidence="13" id="KW-1185">Reference proteome</keyword>
<evidence type="ECO:0000313" key="13">
    <source>
        <dbReference type="Proteomes" id="UP000002282"/>
    </source>
</evidence>
<feature type="domain" description="LIM zinc-binding" evidence="11">
    <location>
        <begin position="113"/>
        <end position="173"/>
    </location>
</feature>